<accession>W2V0L4</accession>
<feature type="compositionally biased region" description="Basic and acidic residues" evidence="7">
    <location>
        <begin position="983"/>
        <end position="994"/>
    </location>
</feature>
<protein>
    <submittedName>
        <fullName evidence="9">TrbL/VirB6 plasmid conjugal transfer family protein</fullName>
    </submittedName>
</protein>
<sequence length="994" mass="110492">MISIRARLISFLFCVVICFIQITCYEFTFLSKKAHAEVNYESTSYATYPECGTDNLMSYIISGAAIILGIIPIIGGLYLAPTLTSKAVARIMFANILPIIIGITQLSSILICKYSFVRDPVLRYRSNGNYKTCANPYTTVDQYGNQIGLCPEYVYKQDSEYRWPYNQSPYSDYMDLCYRVPPLLIMFPFLAAIVTIPAVLVMLPIFMCVDGWENCKNRLEIKELNDPDRAFVDFKITMAGTGVPPAVCKTVKADQRLNISGANYNVFRKGKQICAQLYGLKPNGAVADSTFDIGCHYMEPSPPDPMCATSKAIVDSEGIIVDYDNTTCTNCYISASCLTGEKGSVAFSRYPITFNLIQCLQETLLGVVTGKGCEQVQGSDEDTVSKQHGKLNYIIARLKDGVILSIVLAIILFGYKVGVGVVKEHKEWILFCIKIVAISYFVLGDGLIFWYGQLLSLSSGAANMVFEAATYTENGICNFSEDYGVTQVVTPKTSFELSNDYLSVWDRLDCRIAFYTGYTLLSQDTGASVPIVGVIGTILFHFVLLFTMIFSGYLLFALALMVMMIVLFSMIIWTVHLFILSLLAISILVLFAPLFFPMWLFKPTEMYFKGWYQQLFGYALYPMVIFTYLAISFVAYDAFYFEQLTFERKDSEIFYPTGASRIVYDYVLSPVDQCDNTKNLACLFSSVKMQKDALEIFQSPFRIETLTLFSYEDFPLYFSKISIMIVVFFLFYHFSVTLGSMAAELMGSFRTNIDDMSDGDGGIKTIAGKLGQPFAAAGGKMISLTSSGISAISSEAQSRVQGRRAGIPTDSKTQQASKHTSKDSSGDKDKRGYDPDKKTDDFYSDTSNDMFGNEQDDLFSDKSDSSVGRGMSNASEEGVEDAHNTADDTIGNTVNGTTDSTADDTIGNTMNNTTDSASDDAVRRGIYDPLPDVTEDREGQDGESVYENIGDRSNTEESIYENIGDRSNTEESIYSETGEFSDDNVKTLDDEDKK</sequence>
<keyword evidence="6 8" id="KW-0472">Membrane</keyword>
<reference evidence="9 10" key="1">
    <citation type="journal article" date="2013" name="PLoS ONE">
        <title>Bacterial endosymbiosis in a chordate host: long-term co-evolution and conservation of secondary metabolism.</title>
        <authorList>
            <person name="Kwan J.C."/>
            <person name="Schmidt E.W."/>
        </authorList>
    </citation>
    <scope>NUCLEOTIDE SEQUENCE [LARGE SCALE GENOMIC DNA]</scope>
    <source>
        <strain evidence="10">L6</strain>
    </source>
</reference>
<feature type="transmembrane region" description="Helical" evidence="8">
    <location>
        <begin position="721"/>
        <end position="743"/>
    </location>
</feature>
<feature type="compositionally biased region" description="Polar residues" evidence="7">
    <location>
        <begin position="890"/>
        <end position="900"/>
    </location>
</feature>
<dbReference type="Proteomes" id="UP000018951">
    <property type="component" value="Unassembled WGS sequence"/>
</dbReference>
<dbReference type="AlphaFoldDB" id="W2V0L4"/>
<evidence type="ECO:0000256" key="4">
    <source>
        <dbReference type="ARBA" id="ARBA00022729"/>
    </source>
</evidence>
<feature type="transmembrane region" description="Helical" evidence="8">
    <location>
        <begin position="428"/>
        <end position="451"/>
    </location>
</feature>
<evidence type="ECO:0000313" key="10">
    <source>
        <dbReference type="Proteomes" id="UP000018951"/>
    </source>
</evidence>
<comment type="caution">
    <text evidence="9">The sequence shown here is derived from an EMBL/GenBank/DDBJ whole genome shotgun (WGS) entry which is preliminary data.</text>
</comment>
<feature type="region of interest" description="Disordered" evidence="7">
    <location>
        <begin position="795"/>
        <end position="994"/>
    </location>
</feature>
<evidence type="ECO:0000256" key="8">
    <source>
        <dbReference type="SAM" id="Phobius"/>
    </source>
</evidence>
<feature type="compositionally biased region" description="Basic and acidic residues" evidence="7">
    <location>
        <begin position="820"/>
        <end position="841"/>
    </location>
</feature>
<gene>
    <name evidence="9" type="ORF">P857_954</name>
</gene>
<feature type="transmembrane region" description="Helical" evidence="8">
    <location>
        <begin position="402"/>
        <end position="422"/>
    </location>
</feature>
<proteinExistence type="inferred from homology"/>
<organism evidence="9 10">
    <name type="scientific">Candidatus Xenolissoclinum pacificiensis L6</name>
    <dbReference type="NCBI Taxonomy" id="1401685"/>
    <lineage>
        <taxon>Bacteria</taxon>
        <taxon>Pseudomonadati</taxon>
        <taxon>Pseudomonadota</taxon>
        <taxon>Alphaproteobacteria</taxon>
        <taxon>Rickettsiales</taxon>
        <taxon>Anaplasmataceae</taxon>
        <taxon>Candidatus Xenolissoclinum</taxon>
    </lineage>
</organism>
<dbReference type="GO" id="GO:0030255">
    <property type="term" value="P:protein secretion by the type IV secretion system"/>
    <property type="evidence" value="ECO:0007669"/>
    <property type="project" value="InterPro"/>
</dbReference>
<feature type="transmembrane region" description="Helical" evidence="8">
    <location>
        <begin position="183"/>
        <end position="209"/>
    </location>
</feature>
<keyword evidence="10" id="KW-1185">Reference proteome</keyword>
<comment type="subcellular location">
    <subcellularLocation>
        <location evidence="1">Cell membrane</location>
        <topology evidence="1">Multi-pass membrane protein</topology>
    </subcellularLocation>
</comment>
<keyword evidence="5 8" id="KW-1133">Transmembrane helix</keyword>
<name>W2V0L4_9RICK</name>
<dbReference type="STRING" id="1401685.P857_954"/>
<feature type="transmembrane region" description="Helical" evidence="8">
    <location>
        <begin position="527"/>
        <end position="547"/>
    </location>
</feature>
<evidence type="ECO:0000256" key="2">
    <source>
        <dbReference type="ARBA" id="ARBA00007802"/>
    </source>
</evidence>
<dbReference type="Pfam" id="PF04610">
    <property type="entry name" value="TrbL"/>
    <property type="match status" value="1"/>
</dbReference>
<keyword evidence="4" id="KW-0732">Signal</keyword>
<comment type="similarity">
    <text evidence="2">Belongs to the TrbL/VirB6 family.</text>
</comment>
<feature type="transmembrane region" description="Helical" evidence="8">
    <location>
        <begin position="620"/>
        <end position="641"/>
    </location>
</feature>
<evidence type="ECO:0000256" key="7">
    <source>
        <dbReference type="SAM" id="MobiDB-lite"/>
    </source>
</evidence>
<dbReference type="InterPro" id="IPR007688">
    <property type="entry name" value="Conjugal_tfr_TrbL/VirB6"/>
</dbReference>
<feature type="transmembrane region" description="Helical" evidence="8">
    <location>
        <begin position="580"/>
        <end position="600"/>
    </location>
</feature>
<feature type="compositionally biased region" description="Polar residues" evidence="7">
    <location>
        <begin position="906"/>
        <end position="916"/>
    </location>
</feature>
<keyword evidence="3 8" id="KW-0812">Transmembrane</keyword>
<dbReference type="GO" id="GO:0005886">
    <property type="term" value="C:plasma membrane"/>
    <property type="evidence" value="ECO:0007669"/>
    <property type="project" value="UniProtKB-SubCell"/>
</dbReference>
<feature type="transmembrane region" description="Helical" evidence="8">
    <location>
        <begin position="60"/>
        <end position="80"/>
    </location>
</feature>
<evidence type="ECO:0000256" key="6">
    <source>
        <dbReference type="ARBA" id="ARBA00023136"/>
    </source>
</evidence>
<feature type="transmembrane region" description="Helical" evidence="8">
    <location>
        <begin position="553"/>
        <end position="573"/>
    </location>
</feature>
<evidence type="ECO:0000313" key="9">
    <source>
        <dbReference type="EMBL" id="ETO91779.1"/>
    </source>
</evidence>
<evidence type="ECO:0000256" key="1">
    <source>
        <dbReference type="ARBA" id="ARBA00004651"/>
    </source>
</evidence>
<evidence type="ECO:0000256" key="5">
    <source>
        <dbReference type="ARBA" id="ARBA00022989"/>
    </source>
</evidence>
<dbReference type="EMBL" id="AXCJ01000001">
    <property type="protein sequence ID" value="ETO91779.1"/>
    <property type="molecule type" value="Genomic_DNA"/>
</dbReference>
<evidence type="ECO:0000256" key="3">
    <source>
        <dbReference type="ARBA" id="ARBA00022692"/>
    </source>
</evidence>
<feature type="transmembrane region" description="Helical" evidence="8">
    <location>
        <begin position="92"/>
        <end position="116"/>
    </location>
</feature>